<dbReference type="PANTHER" id="PTHR43788">
    <property type="entry name" value="DNA2/NAM7 HELICASE FAMILY MEMBER"/>
    <property type="match status" value="1"/>
</dbReference>
<dbReference type="Gene3D" id="1.10.150.20">
    <property type="entry name" value="5' to 3' exonuclease, C-terminal subdomain"/>
    <property type="match status" value="1"/>
</dbReference>
<keyword evidence="7" id="KW-0347">Helicase</keyword>
<dbReference type="Gene3D" id="2.30.30.940">
    <property type="match status" value="1"/>
</dbReference>
<sequence length="732" mass="82565">MQELAIRAVPVQVRCEFDDYQVVVYETEAGELTAVGSLLCTEGECVLHGNFSQHKKYGKQFQVTYCEEVLPTTSEGMKRYLVSSGIAEIGSATADRIVDTFGAETFQAMRDPVRLVTVQGISETKAEKIVASFKKCQELQEYVQFLADYRIPSGKTKEVYQKFSGIPDALSVLQSRPYLLCMCEGITFAMIDAVQKQREGFDPIHGDRICFALSAVMQQNEQNGHVFMQKEDLFEKAVNILRTPGCDRSVFFPYMQAGLVYLVKNQTLIYDCGVLYRKPMYLAESESAEKLLRLLWDGQKQKLTKDKIDAALVEAEKRQKLALSKEQRNAVSYALTETVSIITGGPGTGKTCLLQVLICAEEMLHPEGKLTLCAPTGRAARKMAESTGKVAVTMHHLLEIRQEEQEREEEEELKLSTDLVIVDECSMVSMQLLYALLKALDKGTRLVLIGDCDQLPSVQAGNVFADLIGSQVFPVTYLTKTFRQKQGSAILTNASCVNRGRGRFLWNTDCMLCQTWQEEDTLDGLLQVIRALQKQGISSKAMQVLTPFRSKTKLGCIQLNRVLQELMNPKTAGTVELLVGSRCFRKGDKVMHLENEEDVSNGDVGYITEINQTERKLTILYETGVERTYTSEEFSMLELAYALTVHKAQGSEYDCVILPFTKIFGRMRQKNLLYTAMTRARKKLVIVGNEETLWYASGNRMERRNSYLGFRLMDGNRMRKVAHNERKLKTVI</sequence>
<feature type="domain" description="ATP-dependent RecD2 DNA helicase SH3" evidence="5">
    <location>
        <begin position="559"/>
        <end position="621"/>
    </location>
</feature>
<dbReference type="Pfam" id="PF14490">
    <property type="entry name" value="HHH_RecD2"/>
    <property type="match status" value="1"/>
</dbReference>
<dbReference type="InterPro" id="IPR006345">
    <property type="entry name" value="RecD2"/>
</dbReference>
<reference evidence="7 8" key="1">
    <citation type="journal article" date="2019" name="Nat. Med.">
        <title>A library of human gut bacterial isolates paired with longitudinal multiomics data enables mechanistic microbiome research.</title>
        <authorList>
            <person name="Poyet M."/>
            <person name="Groussin M."/>
            <person name="Gibbons S.M."/>
            <person name="Avila-Pacheco J."/>
            <person name="Jiang X."/>
            <person name="Kearney S.M."/>
            <person name="Perrotta A.R."/>
            <person name="Berdy B."/>
            <person name="Zhao S."/>
            <person name="Lieberman T.D."/>
            <person name="Swanson P.K."/>
            <person name="Smith M."/>
            <person name="Roesemann S."/>
            <person name="Alexander J.E."/>
            <person name="Rich S.A."/>
            <person name="Livny J."/>
            <person name="Vlamakis H."/>
            <person name="Clish C."/>
            <person name="Bullock K."/>
            <person name="Deik A."/>
            <person name="Scott J."/>
            <person name="Pierce K.A."/>
            <person name="Xavier R.J."/>
            <person name="Alm E.J."/>
        </authorList>
    </citation>
    <scope>NUCLEOTIDE SEQUENCE [LARGE SCALE GENOMIC DNA]</scope>
    <source>
        <strain evidence="7 8">BIOML-A3</strain>
    </source>
</reference>
<dbReference type="GO" id="GO:0009338">
    <property type="term" value="C:exodeoxyribonuclease V complex"/>
    <property type="evidence" value="ECO:0007669"/>
    <property type="project" value="TreeGrafter"/>
</dbReference>
<dbReference type="PANTHER" id="PTHR43788:SF6">
    <property type="entry name" value="DNA HELICASE B"/>
    <property type="match status" value="1"/>
</dbReference>
<dbReference type="InterPro" id="IPR010994">
    <property type="entry name" value="RuvA_2-like"/>
</dbReference>
<dbReference type="SUPFAM" id="SSF52540">
    <property type="entry name" value="P-loop containing nucleoside triphosphate hydrolases"/>
    <property type="match status" value="1"/>
</dbReference>
<dbReference type="InterPro" id="IPR029493">
    <property type="entry name" value="RecD2-like_HHH"/>
</dbReference>
<evidence type="ECO:0000256" key="2">
    <source>
        <dbReference type="ARBA" id="ARBA00022840"/>
    </source>
</evidence>
<evidence type="ECO:0000259" key="3">
    <source>
        <dbReference type="Pfam" id="PF13538"/>
    </source>
</evidence>
<dbReference type="Proteomes" id="UP000431304">
    <property type="component" value="Unassembled WGS sequence"/>
</dbReference>
<gene>
    <name evidence="7" type="ORF">GKE72_09960</name>
</gene>
<dbReference type="Gene3D" id="3.40.50.300">
    <property type="entry name" value="P-loop containing nucleotide triphosphate hydrolases"/>
    <property type="match status" value="2"/>
</dbReference>
<evidence type="ECO:0000259" key="4">
    <source>
        <dbReference type="Pfam" id="PF14490"/>
    </source>
</evidence>
<evidence type="ECO:0000259" key="6">
    <source>
        <dbReference type="Pfam" id="PF23139"/>
    </source>
</evidence>
<dbReference type="InterPro" id="IPR055446">
    <property type="entry name" value="RecD2_N_OB"/>
</dbReference>
<dbReference type="Pfam" id="PF13245">
    <property type="entry name" value="AAA_19"/>
    <property type="match status" value="1"/>
</dbReference>
<feature type="domain" description="UvrD-like helicase C-terminal" evidence="3">
    <location>
        <begin position="639"/>
        <end position="687"/>
    </location>
</feature>
<dbReference type="EMBL" id="WKRA01000014">
    <property type="protein sequence ID" value="MSD16384.1"/>
    <property type="molecule type" value="Genomic_DNA"/>
</dbReference>
<protein>
    <submittedName>
        <fullName evidence="7">ATP-dependent RecD-like DNA helicase</fullName>
    </submittedName>
</protein>
<dbReference type="Gene3D" id="1.10.10.2220">
    <property type="match status" value="1"/>
</dbReference>
<accession>A0A844E406</accession>
<dbReference type="InterPro" id="IPR027785">
    <property type="entry name" value="UvrD-like_helicase_C"/>
</dbReference>
<dbReference type="NCBIfam" id="TIGR01448">
    <property type="entry name" value="recD_rel"/>
    <property type="match status" value="1"/>
</dbReference>
<dbReference type="RefSeq" id="WP_154314748.1">
    <property type="nucleotide sequence ID" value="NZ_CBCTYR010000003.1"/>
</dbReference>
<dbReference type="AlphaFoldDB" id="A0A844E406"/>
<dbReference type="GO" id="GO:0005524">
    <property type="term" value="F:ATP binding"/>
    <property type="evidence" value="ECO:0007669"/>
    <property type="project" value="UniProtKB-KW"/>
</dbReference>
<keyword evidence="2" id="KW-0067">ATP-binding</keyword>
<dbReference type="Pfam" id="PF13538">
    <property type="entry name" value="UvrD_C_2"/>
    <property type="match status" value="1"/>
</dbReference>
<comment type="caution">
    <text evidence="7">The sequence shown here is derived from an EMBL/GenBank/DDBJ whole genome shotgun (WGS) entry which is preliminary data.</text>
</comment>
<dbReference type="CDD" id="cd17933">
    <property type="entry name" value="DEXSc_RecD-like"/>
    <property type="match status" value="1"/>
</dbReference>
<dbReference type="GO" id="GO:0006310">
    <property type="term" value="P:DNA recombination"/>
    <property type="evidence" value="ECO:0007669"/>
    <property type="project" value="InterPro"/>
</dbReference>
<organism evidence="7 8">
    <name type="scientific">Eubacterium ramulus</name>
    <dbReference type="NCBI Taxonomy" id="39490"/>
    <lineage>
        <taxon>Bacteria</taxon>
        <taxon>Bacillati</taxon>
        <taxon>Bacillota</taxon>
        <taxon>Clostridia</taxon>
        <taxon>Eubacteriales</taxon>
        <taxon>Eubacteriaceae</taxon>
        <taxon>Eubacterium</taxon>
    </lineage>
</organism>
<dbReference type="SUPFAM" id="SSF47781">
    <property type="entry name" value="RuvA domain 2-like"/>
    <property type="match status" value="1"/>
</dbReference>
<name>A0A844E406_EUBRA</name>
<dbReference type="CDD" id="cd18809">
    <property type="entry name" value="SF1_C_RecD"/>
    <property type="match status" value="1"/>
</dbReference>
<evidence type="ECO:0000313" key="8">
    <source>
        <dbReference type="Proteomes" id="UP000431304"/>
    </source>
</evidence>
<keyword evidence="7" id="KW-0378">Hydrolase</keyword>
<evidence type="ECO:0000259" key="5">
    <source>
        <dbReference type="Pfam" id="PF18335"/>
    </source>
</evidence>
<dbReference type="InterPro" id="IPR027417">
    <property type="entry name" value="P-loop_NTPase"/>
</dbReference>
<dbReference type="InterPro" id="IPR050534">
    <property type="entry name" value="Coronavir_polyprotein_1ab"/>
</dbReference>
<dbReference type="GO" id="GO:0003677">
    <property type="term" value="F:DNA binding"/>
    <property type="evidence" value="ECO:0007669"/>
    <property type="project" value="InterPro"/>
</dbReference>
<proteinExistence type="predicted"/>
<feature type="domain" description="ATP-dependent RecD2 DNA helicase OB-fold" evidence="6">
    <location>
        <begin position="20"/>
        <end position="71"/>
    </location>
</feature>
<feature type="domain" description="ATP-dependent RecD2 DNA helicase-like helix-hairpin-helix" evidence="4">
    <location>
        <begin position="137"/>
        <end position="227"/>
    </location>
</feature>
<dbReference type="InterPro" id="IPR041451">
    <property type="entry name" value="RecD2_SH13"/>
</dbReference>
<keyword evidence="1" id="KW-0547">Nucleotide-binding</keyword>
<evidence type="ECO:0000256" key="1">
    <source>
        <dbReference type="ARBA" id="ARBA00022741"/>
    </source>
</evidence>
<dbReference type="GO" id="GO:0017116">
    <property type="term" value="F:single-stranded DNA helicase activity"/>
    <property type="evidence" value="ECO:0007669"/>
    <property type="project" value="TreeGrafter"/>
</dbReference>
<dbReference type="Pfam" id="PF23139">
    <property type="entry name" value="OB_YrrC"/>
    <property type="match status" value="1"/>
</dbReference>
<dbReference type="Pfam" id="PF18335">
    <property type="entry name" value="SH3_13"/>
    <property type="match status" value="1"/>
</dbReference>
<evidence type="ECO:0000313" key="7">
    <source>
        <dbReference type="EMBL" id="MSD16384.1"/>
    </source>
</evidence>
<dbReference type="GO" id="GO:0043139">
    <property type="term" value="F:5'-3' DNA helicase activity"/>
    <property type="evidence" value="ECO:0007669"/>
    <property type="project" value="InterPro"/>
</dbReference>